<organism evidence="2 3">
    <name type="scientific">Schizothecium vesticola</name>
    <dbReference type="NCBI Taxonomy" id="314040"/>
    <lineage>
        <taxon>Eukaryota</taxon>
        <taxon>Fungi</taxon>
        <taxon>Dikarya</taxon>
        <taxon>Ascomycota</taxon>
        <taxon>Pezizomycotina</taxon>
        <taxon>Sordariomycetes</taxon>
        <taxon>Sordariomycetidae</taxon>
        <taxon>Sordariales</taxon>
        <taxon>Schizotheciaceae</taxon>
        <taxon>Schizothecium</taxon>
    </lineage>
</organism>
<reference evidence="2" key="1">
    <citation type="submission" date="2023-06" db="EMBL/GenBank/DDBJ databases">
        <title>Genome-scale phylogeny and comparative genomics of the fungal order Sordariales.</title>
        <authorList>
            <consortium name="Lawrence Berkeley National Laboratory"/>
            <person name="Hensen N."/>
            <person name="Bonometti L."/>
            <person name="Westerberg I."/>
            <person name="Brannstrom I.O."/>
            <person name="Guillou S."/>
            <person name="Cros-Aarteil S."/>
            <person name="Calhoun S."/>
            <person name="Haridas S."/>
            <person name="Kuo A."/>
            <person name="Mondo S."/>
            <person name="Pangilinan J."/>
            <person name="Riley R."/>
            <person name="LaButti K."/>
            <person name="Andreopoulos B."/>
            <person name="Lipzen A."/>
            <person name="Chen C."/>
            <person name="Yanf M."/>
            <person name="Daum C."/>
            <person name="Ng V."/>
            <person name="Clum A."/>
            <person name="Steindorff A."/>
            <person name="Ohm R."/>
            <person name="Martin F."/>
            <person name="Silar P."/>
            <person name="Natvig D."/>
            <person name="Lalanne C."/>
            <person name="Gautier V."/>
            <person name="Ament-velasquez S.L."/>
            <person name="Kruys A."/>
            <person name="Hutchinson M.I."/>
            <person name="Powell A.J."/>
            <person name="Barry K."/>
            <person name="Miller A.N."/>
            <person name="Grigoriev I.V."/>
            <person name="Debuchy R."/>
            <person name="Gladieux P."/>
            <person name="Thoren M.H."/>
            <person name="Johannesson H."/>
        </authorList>
    </citation>
    <scope>NUCLEOTIDE SEQUENCE</scope>
    <source>
        <strain evidence="2">SMH3187-1</strain>
    </source>
</reference>
<feature type="region of interest" description="Disordered" evidence="1">
    <location>
        <begin position="178"/>
        <end position="199"/>
    </location>
</feature>
<protein>
    <submittedName>
        <fullName evidence="2">Uncharacterized protein</fullName>
    </submittedName>
</protein>
<evidence type="ECO:0000313" key="2">
    <source>
        <dbReference type="EMBL" id="KAK0741239.1"/>
    </source>
</evidence>
<dbReference type="Proteomes" id="UP001172155">
    <property type="component" value="Unassembled WGS sequence"/>
</dbReference>
<feature type="region of interest" description="Disordered" evidence="1">
    <location>
        <begin position="72"/>
        <end position="95"/>
    </location>
</feature>
<dbReference type="EMBL" id="JAUKUD010000006">
    <property type="protein sequence ID" value="KAK0741239.1"/>
    <property type="molecule type" value="Genomic_DNA"/>
</dbReference>
<evidence type="ECO:0000313" key="3">
    <source>
        <dbReference type="Proteomes" id="UP001172155"/>
    </source>
</evidence>
<comment type="caution">
    <text evidence="2">The sequence shown here is derived from an EMBL/GenBank/DDBJ whole genome shotgun (WGS) entry which is preliminary data.</text>
</comment>
<name>A0AA40K092_9PEZI</name>
<accession>A0AA40K092</accession>
<proteinExistence type="predicted"/>
<dbReference type="AlphaFoldDB" id="A0AA40K092"/>
<feature type="compositionally biased region" description="Low complexity" evidence="1">
    <location>
        <begin position="18"/>
        <end position="35"/>
    </location>
</feature>
<gene>
    <name evidence="2" type="ORF">B0T18DRAFT_227419</name>
</gene>
<feature type="region of interest" description="Disordered" evidence="1">
    <location>
        <begin position="1"/>
        <end position="35"/>
    </location>
</feature>
<keyword evidence="3" id="KW-1185">Reference proteome</keyword>
<sequence length="275" mass="30013">MAAGQGTISNSRERKRLGTGTETGTGTATTGTVGTRALLARKERKKRSSCACRAHEASHSQLRLLLVEQKGRPTPTTDRCRGRTSLQSEGKRCRRNAGSGWNLGCGPSHAAPRVNPAAIAPLRAYVPSPGPLSPSAANRAPLPSPHPPTGHRIGLPVPIIKKWNPWNPVGIGRNRPSIHCQHPRSTSPSTPNRSFAPHDDRRSTTLFYELAEIPTSWIPIKFTDTTSSRRRFLPWSLTFSSVARSNTVTQPLLTSVVTLSVPKHEPRWSRYVLPA</sequence>
<feature type="compositionally biased region" description="Polar residues" evidence="1">
    <location>
        <begin position="1"/>
        <end position="10"/>
    </location>
</feature>
<evidence type="ECO:0000256" key="1">
    <source>
        <dbReference type="SAM" id="MobiDB-lite"/>
    </source>
</evidence>
<feature type="compositionally biased region" description="Low complexity" evidence="1">
    <location>
        <begin position="183"/>
        <end position="194"/>
    </location>
</feature>